<dbReference type="EMBL" id="CP101989">
    <property type="protein sequence ID" value="UUI63806.1"/>
    <property type="molecule type" value="Genomic_DNA"/>
</dbReference>
<evidence type="ECO:0000313" key="4">
    <source>
        <dbReference type="Proteomes" id="UP001317322"/>
    </source>
</evidence>
<sequence>MPHLDRPRAPSDVARRLAALAAPRHGAEVGPAPRGTRDHVPRDGGPVPRSAPGVGTDGGPALRRAPSGWTPQARVPPPGPGDEVTGRVAIGHREVEHGDVRQEGADLPWRPTVSQALSAAAADATTVPLGEAPRAAVRWVPDWRTVGAAVVVLALVAGGLALRAGLAPRGEPVIIPTPAVPGEAGGTSPAAGTAPPAVPVGSQERVVVHVVGAVARPGVVELALGARVSDAVAASGGSLPAADLAGVNLARVLADGEQLVVPVVGEVAAAPVQPAHDGLVDLATADAATLEELPGVGPVLAERIVEHRTAHPFTSVDELDDVPGIGPALLADLRTRVRV</sequence>
<dbReference type="PANTHER" id="PTHR21180">
    <property type="entry name" value="ENDONUCLEASE/EXONUCLEASE/PHOSPHATASE FAMILY DOMAIN-CONTAINING PROTEIN 1"/>
    <property type="match status" value="1"/>
</dbReference>
<feature type="domain" description="Helix-hairpin-helix DNA-binding motif class 1" evidence="2">
    <location>
        <begin position="317"/>
        <end position="336"/>
    </location>
</feature>
<dbReference type="InterPro" id="IPR003583">
    <property type="entry name" value="Hlx-hairpin-Hlx_DNA-bd_motif"/>
</dbReference>
<accession>A0ABY5K309</accession>
<dbReference type="SMART" id="SM00278">
    <property type="entry name" value="HhH1"/>
    <property type="match status" value="2"/>
</dbReference>
<protein>
    <submittedName>
        <fullName evidence="3">ComEA family DNA-binding protein</fullName>
    </submittedName>
</protein>
<dbReference type="SUPFAM" id="SSF47781">
    <property type="entry name" value="RuvA domain 2-like"/>
    <property type="match status" value="1"/>
</dbReference>
<gene>
    <name evidence="3" type="ORF">NP075_11725</name>
</gene>
<feature type="region of interest" description="Disordered" evidence="1">
    <location>
        <begin position="1"/>
        <end position="83"/>
    </location>
</feature>
<evidence type="ECO:0000313" key="3">
    <source>
        <dbReference type="EMBL" id="UUI63806.1"/>
    </source>
</evidence>
<dbReference type="PANTHER" id="PTHR21180:SF32">
    <property type="entry name" value="ENDONUCLEASE_EXONUCLEASE_PHOSPHATASE FAMILY DOMAIN-CONTAINING PROTEIN 1"/>
    <property type="match status" value="1"/>
</dbReference>
<feature type="compositionally biased region" description="Basic and acidic residues" evidence="1">
    <location>
        <begin position="1"/>
        <end position="15"/>
    </location>
</feature>
<dbReference type="InterPro" id="IPR051675">
    <property type="entry name" value="Endo/Exo/Phosphatase_dom_1"/>
</dbReference>
<dbReference type="GO" id="GO:0003677">
    <property type="term" value="F:DNA binding"/>
    <property type="evidence" value="ECO:0007669"/>
    <property type="project" value="UniProtKB-KW"/>
</dbReference>
<feature type="compositionally biased region" description="Low complexity" evidence="1">
    <location>
        <begin position="186"/>
        <end position="197"/>
    </location>
</feature>
<evidence type="ECO:0000259" key="2">
    <source>
        <dbReference type="SMART" id="SM00278"/>
    </source>
</evidence>
<dbReference type="Proteomes" id="UP001317322">
    <property type="component" value="Chromosome"/>
</dbReference>
<dbReference type="RefSeq" id="WP_227566515.1">
    <property type="nucleotide sequence ID" value="NZ_CP101989.1"/>
</dbReference>
<keyword evidence="3" id="KW-0238">DNA-binding</keyword>
<reference evidence="3 4" key="1">
    <citation type="submission" date="2022-07" db="EMBL/GenBank/DDBJ databases">
        <title>Novel species in genus cellulomonas.</title>
        <authorList>
            <person name="Ye L."/>
        </authorList>
    </citation>
    <scope>NUCLEOTIDE SEQUENCE [LARGE SCALE GENOMIC DNA]</scope>
    <source>
        <strain evidence="4">zg-Y908</strain>
    </source>
</reference>
<feature type="domain" description="Helix-hairpin-helix DNA-binding motif class 1" evidence="2">
    <location>
        <begin position="288"/>
        <end position="307"/>
    </location>
</feature>
<dbReference type="Gene3D" id="3.10.560.10">
    <property type="entry name" value="Outer membrane lipoprotein wza domain like"/>
    <property type="match status" value="1"/>
</dbReference>
<keyword evidence="4" id="KW-1185">Reference proteome</keyword>
<organism evidence="3 4">
    <name type="scientific">Cellulomonas wangsupingiae</name>
    <dbReference type="NCBI Taxonomy" id="2968085"/>
    <lineage>
        <taxon>Bacteria</taxon>
        <taxon>Bacillati</taxon>
        <taxon>Actinomycetota</taxon>
        <taxon>Actinomycetes</taxon>
        <taxon>Micrococcales</taxon>
        <taxon>Cellulomonadaceae</taxon>
        <taxon>Cellulomonas</taxon>
    </lineage>
</organism>
<dbReference type="Pfam" id="PF12836">
    <property type="entry name" value="HHH_3"/>
    <property type="match status" value="1"/>
</dbReference>
<dbReference type="InterPro" id="IPR010994">
    <property type="entry name" value="RuvA_2-like"/>
</dbReference>
<dbReference type="Gene3D" id="1.10.150.280">
    <property type="entry name" value="AF1531-like domain"/>
    <property type="match status" value="1"/>
</dbReference>
<proteinExistence type="predicted"/>
<evidence type="ECO:0000256" key="1">
    <source>
        <dbReference type="SAM" id="MobiDB-lite"/>
    </source>
</evidence>
<feature type="region of interest" description="Disordered" evidence="1">
    <location>
        <begin position="178"/>
        <end position="197"/>
    </location>
</feature>
<dbReference type="InterPro" id="IPR019554">
    <property type="entry name" value="Soluble_ligand-bd"/>
</dbReference>
<name>A0ABY5K309_9CELL</name>
<dbReference type="Pfam" id="PF10531">
    <property type="entry name" value="SLBB"/>
    <property type="match status" value="1"/>
</dbReference>